<accession>A0A8J4LSZ6</accession>
<feature type="compositionally biased region" description="Low complexity" evidence="4">
    <location>
        <begin position="1063"/>
        <end position="1084"/>
    </location>
</feature>
<feature type="domain" description="Exocyst complex component EXOC2/Sec5 N-terminal" evidence="5">
    <location>
        <begin position="254"/>
        <end position="460"/>
    </location>
</feature>
<evidence type="ECO:0000256" key="4">
    <source>
        <dbReference type="SAM" id="MobiDB-lite"/>
    </source>
</evidence>
<dbReference type="GO" id="GO:0006893">
    <property type="term" value="P:Golgi to plasma membrane transport"/>
    <property type="evidence" value="ECO:0007669"/>
    <property type="project" value="InterPro"/>
</dbReference>
<evidence type="ECO:0000313" key="8">
    <source>
        <dbReference type="Proteomes" id="UP000722791"/>
    </source>
</evidence>
<feature type="compositionally biased region" description="Basic and acidic residues" evidence="4">
    <location>
        <begin position="1445"/>
        <end position="1464"/>
    </location>
</feature>
<feature type="compositionally biased region" description="Basic and acidic residues" evidence="4">
    <location>
        <begin position="80"/>
        <end position="90"/>
    </location>
</feature>
<reference evidence="7" key="1">
    <citation type="journal article" date="2021" name="Proc. Natl. Acad. Sci. U.S.A.">
        <title>Three genomes in the algal genus Volvox reveal the fate of a haploid sex-determining region after a transition to homothallism.</title>
        <authorList>
            <person name="Yamamoto K."/>
            <person name="Hamaji T."/>
            <person name="Kawai-Toyooka H."/>
            <person name="Matsuzaki R."/>
            <person name="Takahashi F."/>
            <person name="Nishimura Y."/>
            <person name="Kawachi M."/>
            <person name="Noguchi H."/>
            <person name="Minakuchi Y."/>
            <person name="Umen J.G."/>
            <person name="Toyoda A."/>
            <person name="Nozaki H."/>
        </authorList>
    </citation>
    <scope>NUCLEOTIDE SEQUENCE</scope>
    <source>
        <strain evidence="7">NIES-3785</strain>
        <strain evidence="6">NIES-3786</strain>
    </source>
</reference>
<feature type="region of interest" description="Disordered" evidence="4">
    <location>
        <begin position="470"/>
        <end position="501"/>
    </location>
</feature>
<dbReference type="GO" id="GO:0006887">
    <property type="term" value="P:exocytosis"/>
    <property type="evidence" value="ECO:0007669"/>
    <property type="project" value="UniProtKB-KW"/>
</dbReference>
<feature type="region of interest" description="Disordered" evidence="4">
    <location>
        <begin position="227"/>
        <end position="257"/>
    </location>
</feature>
<comment type="similarity">
    <text evidence="1">Belongs to the SEC5 family.</text>
</comment>
<feature type="compositionally biased region" description="Basic and acidic residues" evidence="4">
    <location>
        <begin position="1479"/>
        <end position="1492"/>
    </location>
</feature>
<feature type="region of interest" description="Disordered" evidence="4">
    <location>
        <begin position="1016"/>
        <end position="1086"/>
    </location>
</feature>
<evidence type="ECO:0000313" key="6">
    <source>
        <dbReference type="EMBL" id="GIL79738.1"/>
    </source>
</evidence>
<protein>
    <recommendedName>
        <fullName evidence="5">Exocyst complex component EXOC2/Sec5 N-terminal domain-containing protein</fullName>
    </recommendedName>
</protein>
<keyword evidence="2" id="KW-0813">Transport</keyword>
<dbReference type="Pfam" id="PF15469">
    <property type="entry name" value="Sec5"/>
    <property type="match status" value="1"/>
</dbReference>
<dbReference type="InterPro" id="IPR039481">
    <property type="entry name" value="EXOC2/Sec5_N_dom"/>
</dbReference>
<feature type="compositionally biased region" description="Low complexity" evidence="4">
    <location>
        <begin position="232"/>
        <end position="253"/>
    </location>
</feature>
<feature type="compositionally biased region" description="Polar residues" evidence="4">
    <location>
        <begin position="1047"/>
        <end position="1059"/>
    </location>
</feature>
<proteinExistence type="inferred from homology"/>
<evidence type="ECO:0000259" key="5">
    <source>
        <dbReference type="Pfam" id="PF15469"/>
    </source>
</evidence>
<dbReference type="Proteomes" id="UP000722791">
    <property type="component" value="Unassembled WGS sequence"/>
</dbReference>
<dbReference type="PANTHER" id="PTHR13043">
    <property type="entry name" value="EXOCYST COMPLEX COMPONENT SEC5"/>
    <property type="match status" value="1"/>
</dbReference>
<keyword evidence="3" id="KW-0268">Exocytosis</keyword>
<dbReference type="InterPro" id="IPR029175">
    <property type="entry name" value="EXOC2/Sec5"/>
</dbReference>
<dbReference type="OrthoDB" id="26242at2759"/>
<organism evidence="7 8">
    <name type="scientific">Volvox reticuliferus</name>
    <dbReference type="NCBI Taxonomy" id="1737510"/>
    <lineage>
        <taxon>Eukaryota</taxon>
        <taxon>Viridiplantae</taxon>
        <taxon>Chlorophyta</taxon>
        <taxon>core chlorophytes</taxon>
        <taxon>Chlorophyceae</taxon>
        <taxon>CS clade</taxon>
        <taxon>Chlamydomonadales</taxon>
        <taxon>Volvocaceae</taxon>
        <taxon>Volvox</taxon>
    </lineage>
</organism>
<evidence type="ECO:0000256" key="2">
    <source>
        <dbReference type="ARBA" id="ARBA00022448"/>
    </source>
</evidence>
<dbReference type="PANTHER" id="PTHR13043:SF1">
    <property type="entry name" value="EXOCYST COMPLEX COMPONENT 2"/>
    <property type="match status" value="1"/>
</dbReference>
<dbReference type="GO" id="GO:0000145">
    <property type="term" value="C:exocyst"/>
    <property type="evidence" value="ECO:0007669"/>
    <property type="project" value="InterPro"/>
</dbReference>
<feature type="compositionally biased region" description="Acidic residues" evidence="4">
    <location>
        <begin position="96"/>
        <end position="108"/>
    </location>
</feature>
<feature type="compositionally biased region" description="Acidic residues" evidence="4">
    <location>
        <begin position="68"/>
        <end position="79"/>
    </location>
</feature>
<feature type="region of interest" description="Disordered" evidence="4">
    <location>
        <begin position="1420"/>
        <end position="1499"/>
    </location>
</feature>
<feature type="region of interest" description="Disordered" evidence="4">
    <location>
        <begin position="336"/>
        <end position="357"/>
    </location>
</feature>
<evidence type="ECO:0000313" key="7">
    <source>
        <dbReference type="EMBL" id="GIM08350.1"/>
    </source>
</evidence>
<evidence type="ECO:0000313" key="9">
    <source>
        <dbReference type="Proteomes" id="UP000747110"/>
    </source>
</evidence>
<comment type="caution">
    <text evidence="7">The sequence shown here is derived from an EMBL/GenBank/DDBJ whole genome shotgun (WGS) entry which is preliminary data.</text>
</comment>
<name>A0A8J4LSZ6_9CHLO</name>
<feature type="region of interest" description="Disordered" evidence="4">
    <location>
        <begin position="1"/>
        <end position="119"/>
    </location>
</feature>
<sequence length="1499" mass="158380">MASDDSDVSAITLSDDDKPTQKALLPLKPTSKAAVEAVGSSRPAVTGADVRSNTSRKRGQRKGHVEFQLDEDVEEEDGDDRGRDGDRTERTYGYGDGDDGGDDDGPIEDETKPLGWSYFRKRDATEGPATWGEVDVGELRFVAENLVRSTTKRASQADDVIQQIFQSAPGDEESLVPDPLGRGVIDPVTLTLGKRSKMQAARQAQPSSGEKGLKATMRTFRTARLGAVQQKQQGSSEGVAASQQAASAATGSGLDEETRKVLPNQEGFDPEAYLATFHSESSMNQLEKGLRSLGRELSERTGQLKLLIRNNFERFINCKDAIDDIHAKMRKTLVRGSAVGPSGSTAPQPPPSQQQQQQTVATERVFRSLEQVEGQARRTFGPILDRAAKADRIRAVASLLQRFDHLFAAPQRVIELASIGELEQVVREYKRANMLIRPTPTTARVWVSLYAEIEKRVTEVYLAVKQLVTEPPPEDRPMGQDGPVPAFNGASSSPSSSSDDAARQRFSLLPDYLLFLALIRQERLPVAHEEDAMRLYVSRLETHVTARIQACDKQHTDQLGQLVSAWMRATMGAGPVGGVGNSSTAAAAAALRAASSGITSLQASFTAIPRLDAQTCVAHSAAEGGARAETGAATGNGPESHSKAQGRSGDESKENGDSVDDGLDLEDRKDDLDEEGEAAEVAFLQWQGGRLSVTSSAFLGRTANLPYHIRTELRRLVQEPGSPYGVGDGRKSLYGGRIGGGGPSGGAGAVEPLPSSAFAPEPCLTLAQAQWVSYVCSVSALLRWSVPGLWATCNSPKYDNNADLNDQSRESLNRGPSLARRLVESLCIKYAARLRRAAQSLARAGPMQPGLPLIIKDACHLWSSLRQVGIATRTLSSLRGAVLVALAAHVRVLEDHLAGLPQNLFGADDFRLDLLAADHQPVTSLPRRVEEEVAVAMLHYQWPLAAVAVAAGGVSEIPADSGWRPMQGSVFACFSLLSEALAEYARSLYSSQADGGRNAQNGFRSKASGSVNTELETANSVASAGSQTPSTPPGPGSRLGPVAAKISGTSSTANLSPGSLRQGMEASEGGAEGEGPAQGSLWSASGGGSGNDDVRVLLVIGNSAVIRTRVMPGLVERYRKLLAPTSEAASTCQRRLRDLTAAMRRSNEALGSNYLGRKESDVQAAVQSYIATATAPLLPPTSTAATTATGAVVEGFSGGGGVSKRRAKGEAAAEPALLPGPSGPSTGCSMLLQLLTAIHNEALAYSPSNLRSFMEALAERLVGELVPACRRLSKAVAGRGTGKNSAAVAAAAGASIEQLVQLWADLRFLSALLRPLLTETLVADLQVAKEDVGAAIAAKEDLLRYRPVSKVASALVDLRDGKSINKALEELLVADVDSWLRLHALNVRCFAAAVAPAAPQPGTATAGPATVAFASQGTSASGITSVEGRGGHGGERGASSSSSRLPDKGERREYVGDGGGRRQPEPTPIESGRVGSRIGTDEKTNDRAERSYSRSAGGR</sequence>
<keyword evidence="9" id="KW-1185">Reference proteome</keyword>
<gene>
    <name evidence="6" type="ORF">Vretifemale_8956</name>
    <name evidence="7" type="ORF">Vretimale_12383</name>
</gene>
<evidence type="ECO:0000256" key="3">
    <source>
        <dbReference type="ARBA" id="ARBA00022483"/>
    </source>
</evidence>
<dbReference type="EMBL" id="BNCP01000016">
    <property type="protein sequence ID" value="GIL79738.1"/>
    <property type="molecule type" value="Genomic_DNA"/>
</dbReference>
<evidence type="ECO:0000256" key="1">
    <source>
        <dbReference type="ARBA" id="ARBA00010578"/>
    </source>
</evidence>
<feature type="region of interest" description="Disordered" evidence="4">
    <location>
        <begin position="627"/>
        <end position="667"/>
    </location>
</feature>
<dbReference type="Proteomes" id="UP000747110">
    <property type="component" value="Unassembled WGS sequence"/>
</dbReference>
<dbReference type="EMBL" id="BNCQ01000027">
    <property type="protein sequence ID" value="GIM08350.1"/>
    <property type="molecule type" value="Genomic_DNA"/>
</dbReference>